<dbReference type="RefSeq" id="WP_232947973.1">
    <property type="nucleotide sequence ID" value="NZ_JARJGR010000853.1"/>
</dbReference>
<dbReference type="Proteomes" id="UP001215180">
    <property type="component" value="Unassembled WGS sequence"/>
</dbReference>
<dbReference type="EMBL" id="JARJGR010000853">
    <property type="protein sequence ID" value="MDF3639979.1"/>
    <property type="molecule type" value="Genomic_DNA"/>
</dbReference>
<dbReference type="AlphaFoldDB" id="A0AAW6NTL7"/>
<name>A0AAW6NTL7_ENTCL</name>
<protein>
    <submittedName>
        <fullName evidence="1">Uncharacterized protein</fullName>
    </submittedName>
</protein>
<proteinExistence type="predicted"/>
<reference evidence="1" key="1">
    <citation type="submission" date="2023-03" db="EMBL/GenBank/DDBJ databases">
        <title>A Study on Prevalence and Characterization of Enterobacter cloacae strains in China.</title>
        <authorList>
            <person name="Zheng Z."/>
        </authorList>
    </citation>
    <scope>NUCLEOTIDE SEQUENCE</scope>
    <source>
        <strain evidence="1">EC77</strain>
    </source>
</reference>
<comment type="caution">
    <text evidence="1">The sequence shown here is derived from an EMBL/GenBank/DDBJ whole genome shotgun (WGS) entry which is preliminary data.</text>
</comment>
<gene>
    <name evidence="1" type="ORF">P3S46_22515</name>
</gene>
<evidence type="ECO:0000313" key="2">
    <source>
        <dbReference type="Proteomes" id="UP001215180"/>
    </source>
</evidence>
<evidence type="ECO:0000313" key="1">
    <source>
        <dbReference type="EMBL" id="MDF3639979.1"/>
    </source>
</evidence>
<accession>A0AAW6NTL7</accession>
<organism evidence="1 2">
    <name type="scientific">Enterobacter cloacae</name>
    <dbReference type="NCBI Taxonomy" id="550"/>
    <lineage>
        <taxon>Bacteria</taxon>
        <taxon>Pseudomonadati</taxon>
        <taxon>Pseudomonadota</taxon>
        <taxon>Gammaproteobacteria</taxon>
        <taxon>Enterobacterales</taxon>
        <taxon>Enterobacteriaceae</taxon>
        <taxon>Enterobacter</taxon>
        <taxon>Enterobacter cloacae complex</taxon>
    </lineage>
</organism>
<sequence>MIVPFAKVYNASSLWLPSDDTDRDAVVVFESPVNFSHSSRPFSFICAKASTIAFSGW</sequence>